<comment type="catalytic activity">
    <reaction evidence="5">
        <text>XMP + diphosphate = xanthine + 5-phospho-alpha-D-ribose 1-diphosphate</text>
        <dbReference type="Rhea" id="RHEA:10800"/>
        <dbReference type="ChEBI" id="CHEBI:17712"/>
        <dbReference type="ChEBI" id="CHEBI:33019"/>
        <dbReference type="ChEBI" id="CHEBI:57464"/>
        <dbReference type="ChEBI" id="CHEBI:58017"/>
        <dbReference type="EC" id="2.4.2.22"/>
    </reaction>
</comment>
<feature type="binding site" evidence="5">
    <location>
        <position position="181"/>
    </location>
    <ligand>
        <name>xanthine</name>
        <dbReference type="ChEBI" id="CHEBI:17712"/>
    </ligand>
</feature>
<keyword evidence="2 5" id="KW-0328">Glycosyltransferase</keyword>
<dbReference type="STRING" id="1702221.AALO17_17810"/>
<dbReference type="InterPro" id="IPR029057">
    <property type="entry name" value="PRTase-like"/>
</dbReference>
<dbReference type="NCBIfam" id="NF006671">
    <property type="entry name" value="PRK09219.1"/>
    <property type="match status" value="1"/>
</dbReference>
<proteinExistence type="inferred from homology"/>
<dbReference type="SUPFAM" id="SSF53271">
    <property type="entry name" value="PRTase-like"/>
    <property type="match status" value="1"/>
</dbReference>
<comment type="subunit">
    <text evidence="5">Homodimer.</text>
</comment>
<dbReference type="HAMAP" id="MF_01184">
    <property type="entry name" value="XPRTase"/>
    <property type="match status" value="1"/>
</dbReference>
<feature type="binding site" evidence="5">
    <location>
        <position position="53"/>
    </location>
    <ligand>
        <name>xanthine</name>
        <dbReference type="ChEBI" id="CHEBI:17712"/>
    </ligand>
</feature>
<keyword evidence="3 5" id="KW-0808">Transferase</keyword>
<dbReference type="EMBL" id="CP011391">
    <property type="protein sequence ID" value="AMK54915.1"/>
    <property type="molecule type" value="Genomic_DNA"/>
</dbReference>
<dbReference type="GO" id="GO:0006166">
    <property type="term" value="P:purine ribonucleoside salvage"/>
    <property type="evidence" value="ECO:0007669"/>
    <property type="project" value="UniProtKB-KW"/>
</dbReference>
<dbReference type="EC" id="2.4.2.22" evidence="5 6"/>
<reference evidence="9 10" key="1">
    <citation type="journal article" date="2016" name="Gut Pathog.">
        <title>Whole genome sequencing of "Faecalibaculum rodentium" ALO17, isolated from C57BL/6J laboratory mouse feces.</title>
        <authorList>
            <person name="Lim S."/>
            <person name="Chang D.H."/>
            <person name="Ahn S."/>
            <person name="Kim B.C."/>
        </authorList>
    </citation>
    <scope>NUCLEOTIDE SEQUENCE [LARGE SCALE GENOMIC DNA]</scope>
    <source>
        <strain evidence="9 10">Alo17</strain>
    </source>
</reference>
<evidence type="ECO:0000256" key="5">
    <source>
        <dbReference type="HAMAP-Rule" id="MF_01184"/>
    </source>
</evidence>
<dbReference type="InterPro" id="IPR000836">
    <property type="entry name" value="PRTase_dom"/>
</dbReference>
<dbReference type="AlphaFoldDB" id="A0A140DW88"/>
<dbReference type="NCBIfam" id="TIGR01744">
    <property type="entry name" value="XPRTase"/>
    <property type="match status" value="1"/>
</dbReference>
<dbReference type="PANTHER" id="PTHR43864">
    <property type="entry name" value="HYPOXANTHINE/GUANINE PHOSPHORIBOSYLTRANSFERASE"/>
    <property type="match status" value="1"/>
</dbReference>
<dbReference type="CDD" id="cd06223">
    <property type="entry name" value="PRTases_typeI"/>
    <property type="match status" value="1"/>
</dbReference>
<dbReference type="PANTHER" id="PTHR43864:SF1">
    <property type="entry name" value="XANTHINE PHOSPHORIBOSYLTRANSFERASE"/>
    <property type="match status" value="1"/>
</dbReference>
<dbReference type="UniPathway" id="UPA00602">
    <property type="reaction ID" value="UER00658"/>
</dbReference>
<dbReference type="GO" id="GO:0032265">
    <property type="term" value="P:XMP salvage"/>
    <property type="evidence" value="ECO:0007669"/>
    <property type="project" value="UniProtKB-UniRule"/>
</dbReference>
<comment type="similarity">
    <text evidence="5">Belongs to the purine/pyrimidine phosphoribosyltransferase family. Xpt subfamily.</text>
</comment>
<dbReference type="InterPro" id="IPR050118">
    <property type="entry name" value="Pur/Pyrimidine_PRTase"/>
</dbReference>
<evidence type="ECO:0000256" key="3">
    <source>
        <dbReference type="ARBA" id="ARBA00022679"/>
    </source>
</evidence>
<dbReference type="GO" id="GO:0005737">
    <property type="term" value="C:cytoplasm"/>
    <property type="evidence" value="ECO:0007669"/>
    <property type="project" value="UniProtKB-SubCell"/>
</dbReference>
<feature type="binding site" evidence="5">
    <location>
        <position position="46"/>
    </location>
    <ligand>
        <name>xanthine</name>
        <dbReference type="ChEBI" id="CHEBI:17712"/>
    </ligand>
</feature>
<feature type="region of interest" description="Disordered" evidence="7">
    <location>
        <begin position="1"/>
        <end position="21"/>
    </location>
</feature>
<evidence type="ECO:0000256" key="7">
    <source>
        <dbReference type="SAM" id="MobiDB-lite"/>
    </source>
</evidence>
<protein>
    <recommendedName>
        <fullName evidence="5 6">Xanthine phosphoribosyltransferase</fullName>
        <shortName evidence="5">XPRTase</shortName>
        <ecNumber evidence="5 6">2.4.2.22</ecNumber>
    </recommendedName>
</protein>
<comment type="function">
    <text evidence="5">Converts the preformed base xanthine, a product of nucleic acid breakdown, to xanthosine 5'-monophosphate (XMP), so it can be reused for RNA or DNA synthesis.</text>
</comment>
<feature type="binding site" evidence="5">
    <location>
        <begin position="153"/>
        <end position="157"/>
    </location>
    <ligand>
        <name>5-phospho-alpha-D-ribose 1-diphosphate</name>
        <dbReference type="ChEBI" id="CHEBI:58017"/>
    </ligand>
</feature>
<comment type="subcellular location">
    <subcellularLocation>
        <location evidence="5">Cytoplasm</location>
    </subcellularLocation>
</comment>
<dbReference type="PATRIC" id="fig|1702221.3.peg.1737"/>
<keyword evidence="4 5" id="KW-0660">Purine salvage</keyword>
<organism evidence="9 10">
    <name type="scientific">Faecalibaculum rodentium</name>
    <dbReference type="NCBI Taxonomy" id="1702221"/>
    <lineage>
        <taxon>Bacteria</taxon>
        <taxon>Bacillati</taxon>
        <taxon>Bacillota</taxon>
        <taxon>Erysipelotrichia</taxon>
        <taxon>Erysipelotrichales</taxon>
        <taxon>Erysipelotrichaceae</taxon>
        <taxon>Faecalibaculum</taxon>
    </lineage>
</organism>
<keyword evidence="10" id="KW-1185">Reference proteome</keyword>
<dbReference type="Gene3D" id="3.40.50.2020">
    <property type="match status" value="1"/>
</dbReference>
<dbReference type="InterPro" id="IPR010079">
    <property type="entry name" value="Xanthine_PRibTrfase"/>
</dbReference>
<comment type="pathway">
    <text evidence="5">Purine metabolism; XMP biosynthesis via salvage pathway; XMP from xanthine: step 1/1.</text>
</comment>
<feature type="domain" description="Phosphoribosyltransferase" evidence="8">
    <location>
        <begin position="63"/>
        <end position="181"/>
    </location>
</feature>
<dbReference type="Pfam" id="PF00156">
    <property type="entry name" value="Pribosyltran"/>
    <property type="match status" value="1"/>
</dbReference>
<accession>A0A140DW88</accession>
<evidence type="ECO:0000313" key="9">
    <source>
        <dbReference type="EMBL" id="AMK54915.1"/>
    </source>
</evidence>
<evidence type="ECO:0000256" key="2">
    <source>
        <dbReference type="ARBA" id="ARBA00022676"/>
    </source>
</evidence>
<keyword evidence="1 5" id="KW-0963">Cytoplasm</keyword>
<evidence type="ECO:0000259" key="8">
    <source>
        <dbReference type="Pfam" id="PF00156"/>
    </source>
</evidence>
<evidence type="ECO:0000256" key="1">
    <source>
        <dbReference type="ARBA" id="ARBA00022490"/>
    </source>
</evidence>
<gene>
    <name evidence="5" type="primary">xpt</name>
    <name evidence="9" type="ORF">AALO17_17810</name>
</gene>
<dbReference type="GO" id="GO:0000310">
    <property type="term" value="F:xanthine phosphoribosyltransferase activity"/>
    <property type="evidence" value="ECO:0007669"/>
    <property type="project" value="UniProtKB-UniRule"/>
</dbReference>
<dbReference type="GO" id="GO:0046110">
    <property type="term" value="P:xanthine metabolic process"/>
    <property type="evidence" value="ECO:0007669"/>
    <property type="project" value="UniProtKB-UniRule"/>
</dbReference>
<evidence type="ECO:0000313" key="10">
    <source>
        <dbReference type="Proteomes" id="UP000069771"/>
    </source>
</evidence>
<evidence type="ECO:0000256" key="6">
    <source>
        <dbReference type="NCBIfam" id="TIGR01744"/>
    </source>
</evidence>
<sequence length="218" mass="23809">MVYACSDGSGESSKQPEACSVKRGNTMEELKRIIEEKGKVLSDQVLKTDSFLNHSVDPVLMDHIGRDFAGHFRDDGITKVITIESGGIAPALATAMHLGVPMVFVKKARPVTMTAPLTATVHSFTKNRDYELCVEQGLIKAEDHVLFIDDFLANGDAFKGILTLLDQAQAHLAGAGICIEKSWQHGRKTIRDLGIPLYVLASVKSMSEDGIVWDEPDQ</sequence>
<evidence type="ECO:0000256" key="4">
    <source>
        <dbReference type="ARBA" id="ARBA00022726"/>
    </source>
</evidence>
<dbReference type="KEGG" id="fro:AALO17_17810"/>
<name>A0A140DW88_9FIRM</name>
<dbReference type="Proteomes" id="UP000069771">
    <property type="component" value="Chromosome"/>
</dbReference>